<accession>A0A0B1THX7</accession>
<dbReference type="SUPFAM" id="SSF57492">
    <property type="entry name" value="Trefoil"/>
    <property type="match status" value="1"/>
</dbReference>
<evidence type="ECO:0000256" key="2">
    <source>
        <dbReference type="ARBA" id="ARBA00007806"/>
    </source>
</evidence>
<organism evidence="10 11">
    <name type="scientific">Oesophagostomum dentatum</name>
    <name type="common">Nodular worm</name>
    <dbReference type="NCBI Taxonomy" id="61180"/>
    <lineage>
        <taxon>Eukaryota</taxon>
        <taxon>Metazoa</taxon>
        <taxon>Ecdysozoa</taxon>
        <taxon>Nematoda</taxon>
        <taxon>Chromadorea</taxon>
        <taxon>Rhabditida</taxon>
        <taxon>Rhabditina</taxon>
        <taxon>Rhabditomorpha</taxon>
        <taxon>Strongyloidea</taxon>
        <taxon>Strongylidae</taxon>
        <taxon>Oesophagostomum</taxon>
    </lineage>
</organism>
<dbReference type="Pfam" id="PF01055">
    <property type="entry name" value="Glyco_hydro_31_2nd"/>
    <property type="match status" value="1"/>
</dbReference>
<evidence type="ECO:0000256" key="5">
    <source>
        <dbReference type="ARBA" id="ARBA00023180"/>
    </source>
</evidence>
<protein>
    <recommendedName>
        <fullName evidence="6">Maltase</fullName>
    </recommendedName>
</protein>
<dbReference type="Proteomes" id="UP000053660">
    <property type="component" value="Unassembled WGS sequence"/>
</dbReference>
<comment type="caution">
    <text evidence="7">Lacks conserved residue(s) required for the propagation of feature annotation.</text>
</comment>
<feature type="domain" description="P-type" evidence="9">
    <location>
        <begin position="1"/>
        <end position="53"/>
    </location>
</feature>
<dbReference type="Gene3D" id="2.60.40.1760">
    <property type="entry name" value="glycosyl hydrolase (family 31)"/>
    <property type="match status" value="1"/>
</dbReference>
<keyword evidence="11" id="KW-1185">Reference proteome</keyword>
<evidence type="ECO:0000256" key="6">
    <source>
        <dbReference type="ARBA" id="ARBA00041343"/>
    </source>
</evidence>
<dbReference type="InterPro" id="IPR017853">
    <property type="entry name" value="GH"/>
</dbReference>
<dbReference type="CDD" id="cd06602">
    <property type="entry name" value="GH31_MGAM_SI_GAA"/>
    <property type="match status" value="1"/>
</dbReference>
<gene>
    <name evidence="10" type="ORF">OESDEN_05046</name>
</gene>
<dbReference type="GO" id="GO:0004558">
    <property type="term" value="F:alpha-1,4-glucosidase activity"/>
    <property type="evidence" value="ECO:0007669"/>
    <property type="project" value="TreeGrafter"/>
</dbReference>
<dbReference type="Pfam" id="PF00088">
    <property type="entry name" value="Trefoil"/>
    <property type="match status" value="1"/>
</dbReference>
<dbReference type="Gene3D" id="3.20.20.80">
    <property type="entry name" value="Glycosidases"/>
    <property type="match status" value="2"/>
</dbReference>
<evidence type="ECO:0000256" key="3">
    <source>
        <dbReference type="ARBA" id="ARBA00023136"/>
    </source>
</evidence>
<dbReference type="Gene3D" id="4.10.110.10">
    <property type="entry name" value="Spasmolytic Protein, domain 1"/>
    <property type="match status" value="1"/>
</dbReference>
<dbReference type="GO" id="GO:0030246">
    <property type="term" value="F:carbohydrate binding"/>
    <property type="evidence" value="ECO:0007669"/>
    <property type="project" value="InterPro"/>
</dbReference>
<dbReference type="Pfam" id="PF13802">
    <property type="entry name" value="Gal_mutarotas_2"/>
    <property type="match status" value="1"/>
</dbReference>
<keyword evidence="3" id="KW-0472">Membrane</keyword>
<evidence type="ECO:0000259" key="9">
    <source>
        <dbReference type="PROSITE" id="PS51448"/>
    </source>
</evidence>
<evidence type="ECO:0000313" key="10">
    <source>
        <dbReference type="EMBL" id="KHJ95015.1"/>
    </source>
</evidence>
<evidence type="ECO:0000256" key="1">
    <source>
        <dbReference type="ARBA" id="ARBA00004370"/>
    </source>
</evidence>
<dbReference type="AlphaFoldDB" id="A0A0B1THX7"/>
<dbReference type="GO" id="GO:0005975">
    <property type="term" value="P:carbohydrate metabolic process"/>
    <property type="evidence" value="ECO:0007669"/>
    <property type="project" value="InterPro"/>
</dbReference>
<dbReference type="PANTHER" id="PTHR22762">
    <property type="entry name" value="ALPHA-GLUCOSIDASE"/>
    <property type="match status" value="1"/>
</dbReference>
<dbReference type="CDD" id="cd00111">
    <property type="entry name" value="Trefoil"/>
    <property type="match status" value="1"/>
</dbReference>
<comment type="subcellular location">
    <subcellularLocation>
        <location evidence="1">Membrane</location>
    </subcellularLocation>
</comment>
<dbReference type="SUPFAM" id="SSF74650">
    <property type="entry name" value="Galactose mutarotase-like"/>
    <property type="match status" value="1"/>
</dbReference>
<dbReference type="InterPro" id="IPR011013">
    <property type="entry name" value="Gal_mutarotase_sf_dom"/>
</dbReference>
<proteinExistence type="inferred from homology"/>
<keyword evidence="8" id="KW-0326">Glycosidase</keyword>
<dbReference type="InterPro" id="IPR000519">
    <property type="entry name" value="P_trefoil_dom"/>
</dbReference>
<dbReference type="PANTHER" id="PTHR22762:SF133">
    <property type="entry name" value="P-TYPE DOMAIN-CONTAINING PROTEIN"/>
    <property type="match status" value="1"/>
</dbReference>
<dbReference type="InterPro" id="IPR044913">
    <property type="entry name" value="P_trefoil_dom_sf"/>
</dbReference>
<dbReference type="InterPro" id="IPR025887">
    <property type="entry name" value="Glyco_hydro_31_N_dom"/>
</dbReference>
<dbReference type="CDD" id="cd14752">
    <property type="entry name" value="GH31_N"/>
    <property type="match status" value="1"/>
</dbReference>
<dbReference type="OrthoDB" id="1334205at2759"/>
<comment type="similarity">
    <text evidence="2 8">Belongs to the glycosyl hydrolase 31 family.</text>
</comment>
<keyword evidence="8 10" id="KW-0378">Hydrolase</keyword>
<dbReference type="SUPFAM" id="SSF51445">
    <property type="entry name" value="(Trans)glycosidases"/>
    <property type="match status" value="1"/>
</dbReference>
<dbReference type="PROSITE" id="PS00129">
    <property type="entry name" value="GLYCOSYL_HYDROL_F31_1"/>
    <property type="match status" value="1"/>
</dbReference>
<dbReference type="GO" id="GO:0016020">
    <property type="term" value="C:membrane"/>
    <property type="evidence" value="ECO:0007669"/>
    <property type="project" value="UniProtKB-SubCell"/>
</dbReference>
<dbReference type="InterPro" id="IPR030458">
    <property type="entry name" value="Glyco_hydro_31_AS"/>
</dbReference>
<evidence type="ECO:0000313" key="11">
    <source>
        <dbReference type="Proteomes" id="UP000053660"/>
    </source>
</evidence>
<dbReference type="PROSITE" id="PS51448">
    <property type="entry name" value="P_TREFOIL_2"/>
    <property type="match status" value="1"/>
</dbReference>
<keyword evidence="4" id="KW-1015">Disulfide bond</keyword>
<evidence type="ECO:0000256" key="7">
    <source>
        <dbReference type="PROSITE-ProRule" id="PRU00779"/>
    </source>
</evidence>
<name>A0A0B1THX7_OESDE</name>
<dbReference type="InterPro" id="IPR000322">
    <property type="entry name" value="Glyco_hydro_31_TIM"/>
</dbReference>
<reference evidence="10 11" key="1">
    <citation type="submission" date="2014-03" db="EMBL/GenBank/DDBJ databases">
        <title>Draft genome of the hookworm Oesophagostomum dentatum.</title>
        <authorList>
            <person name="Mitreva M."/>
        </authorList>
    </citation>
    <scope>NUCLEOTIDE SEQUENCE [LARGE SCALE GENOMIC DNA]</scope>
    <source>
        <strain evidence="10 11">OD-Hann</strain>
    </source>
</reference>
<evidence type="ECO:0000256" key="4">
    <source>
        <dbReference type="ARBA" id="ARBA00023157"/>
    </source>
</evidence>
<sequence length="727" mass="82575">MEYVGEGIRMDCHPEPSATIEECMRRNCVWDDAGMKVGSFHLQLGVPFCYLKRRYIGYKKNYEKDGVITLIKNDGPKNPWGDDIEQVNFTSRYIGKTLNIKIGVEGRYEPPLDLPLDASSSSDELILTTKTVDDVFQFVVARKSTGLKLFDTSLGGLMFSDKFVQIATTLPSDVMYGWGQNVHTTLKHDFTRYTKWAMLARDEPSTADGHTKNLYGVHPFYMMLEPDGNAHGVFILNSNAQEITTTPGPALVYRTIGGNLDLYFFPGPTPEEVTQQYLALIGKPTLPAYWAFGYQLSRYGYKDLSDMKEKISRNVKLGIPLDTVVADIDYMDRYKDFTTGKASVLQRLEFKYKWSSLAEYVKELHEQGMKAIFIIDAGVQADSDSFERGLNAGAQFIEWERYDQVPHYIQDLYPLAKNTKIMLAVVWPDGHVAYPDFLDPTNHTANWWIDEFVRYRKEVPYDGIWIDMNEPAAFGTNENHPWYFDSADHPNISSLKCPVGKSDKDGEWDMPPYKTHAVWVYGKESYLSSKTTCMCAVQGNGTLRHYNVKNLYGWSKSRVTQQAQYRATGKRGVVITRSTFPSSGRFTGSWLGDNSAIWDDLRAAIIGAQEFNIFGIPYIGSDICGFNGETTEELCLRWQQMGAFHSFMRNHNTPSPSPQDPAQWDSVANATKKANLFRYRYLPYLYRSTFPSSGRFTGSWLGDNSAIWDDLRAAIIGAQEFNMFGIP</sequence>
<keyword evidence="5" id="KW-0325">Glycoprotein</keyword>
<evidence type="ECO:0000256" key="8">
    <source>
        <dbReference type="RuleBase" id="RU361185"/>
    </source>
</evidence>
<dbReference type="EMBL" id="KN550111">
    <property type="protein sequence ID" value="KHJ95015.1"/>
    <property type="molecule type" value="Genomic_DNA"/>
</dbReference>